<dbReference type="Pfam" id="PF09949">
    <property type="entry name" value="APP1_cat"/>
    <property type="match status" value="1"/>
</dbReference>
<feature type="domain" description="Phosphatidate phosphatase APP1 catalytic" evidence="1">
    <location>
        <begin position="142"/>
        <end position="293"/>
    </location>
</feature>
<dbReference type="PANTHER" id="PTHR28208">
    <property type="entry name" value="PHOSPHATIDATE PHOSPHATASE APP1"/>
    <property type="match status" value="1"/>
</dbReference>
<reference evidence="2 3" key="1">
    <citation type="submission" date="2020-05" db="EMBL/GenBank/DDBJ databases">
        <title>Flexivirga sp. ID2601S isolated from air conditioner.</title>
        <authorList>
            <person name="Kim D.H."/>
        </authorList>
    </citation>
    <scope>NUCLEOTIDE SEQUENCE [LARGE SCALE GENOMIC DNA]</scope>
    <source>
        <strain evidence="2 3">ID2601S</strain>
    </source>
</reference>
<dbReference type="EMBL" id="JABENB010000001">
    <property type="protein sequence ID" value="NNG38311.1"/>
    <property type="molecule type" value="Genomic_DNA"/>
</dbReference>
<dbReference type="RefSeq" id="WP_171151923.1">
    <property type="nucleotide sequence ID" value="NZ_JABENB010000001.1"/>
</dbReference>
<organism evidence="2 3">
    <name type="scientific">Flexivirga aerilata</name>
    <dbReference type="NCBI Taxonomy" id="1656889"/>
    <lineage>
        <taxon>Bacteria</taxon>
        <taxon>Bacillati</taxon>
        <taxon>Actinomycetota</taxon>
        <taxon>Actinomycetes</taxon>
        <taxon>Micrococcales</taxon>
        <taxon>Dermacoccaceae</taxon>
        <taxon>Flexivirga</taxon>
    </lineage>
</organism>
<sequence>MAKPHPASRAEDALNAVVARRLRKRGWQLQVMPFTGYGGVGFARIMARVVLARDGQPATAPTAEEAKARRGFKVFFSAPQPEVDVEIRCGAATVQARTDRGGYLDVDVRDHGFAPGWHTATIGVGDVQAEAPVQIISPDATFGIVSDIDDTCLITALPRPMIAAWNTFVLEETARKVVPGMPAMFRSLLAGEPGAPIIYLSTGAWNTQPILTRFFRRHGFPAGPMLLTDWGPTEDRAFRSGRAHKESTLRRLAEEFPNIRWLLVGDDGQHDPVIYEDFAVEHPEHVACIAIRQLTPTQQVLSHGHPLARDEFRGRQVQVMVCEGPDGFTLHRLVRKVLAGNPIEPEEVKSADA</sequence>
<dbReference type="AlphaFoldDB" id="A0A849AGC0"/>
<dbReference type="Proteomes" id="UP000557772">
    <property type="component" value="Unassembled WGS sequence"/>
</dbReference>
<accession>A0A849AGC0</accession>
<dbReference type="PANTHER" id="PTHR28208:SF3">
    <property type="entry name" value="PHOSPHATIDATE PHOSPHATASE APP1"/>
    <property type="match status" value="1"/>
</dbReference>
<keyword evidence="3" id="KW-1185">Reference proteome</keyword>
<dbReference type="InterPro" id="IPR052935">
    <property type="entry name" value="Mg2+_PAP"/>
</dbReference>
<evidence type="ECO:0000259" key="1">
    <source>
        <dbReference type="Pfam" id="PF09949"/>
    </source>
</evidence>
<evidence type="ECO:0000313" key="3">
    <source>
        <dbReference type="Proteomes" id="UP000557772"/>
    </source>
</evidence>
<name>A0A849AGC0_9MICO</name>
<dbReference type="GO" id="GO:0008195">
    <property type="term" value="F:phosphatidate phosphatase activity"/>
    <property type="evidence" value="ECO:0007669"/>
    <property type="project" value="InterPro"/>
</dbReference>
<dbReference type="InterPro" id="IPR019236">
    <property type="entry name" value="APP1_cat"/>
</dbReference>
<gene>
    <name evidence="2" type="ORF">HJ588_03355</name>
</gene>
<comment type="caution">
    <text evidence="2">The sequence shown here is derived from an EMBL/GenBank/DDBJ whole genome shotgun (WGS) entry which is preliminary data.</text>
</comment>
<proteinExistence type="predicted"/>
<evidence type="ECO:0000313" key="2">
    <source>
        <dbReference type="EMBL" id="NNG38311.1"/>
    </source>
</evidence>
<protein>
    <submittedName>
        <fullName evidence="2">DUF2183 domain-containing protein</fullName>
    </submittedName>
</protein>